<proteinExistence type="inferred from homology"/>
<evidence type="ECO:0000256" key="5">
    <source>
        <dbReference type="ARBA" id="ARBA00023136"/>
    </source>
</evidence>
<keyword evidence="3 6" id="KW-0812">Transmembrane</keyword>
<evidence type="ECO:0000256" key="3">
    <source>
        <dbReference type="ARBA" id="ARBA00022692"/>
    </source>
</evidence>
<feature type="transmembrane region" description="Helical" evidence="6">
    <location>
        <begin position="183"/>
        <end position="206"/>
    </location>
</feature>
<evidence type="ECO:0000256" key="4">
    <source>
        <dbReference type="ARBA" id="ARBA00022989"/>
    </source>
</evidence>
<dbReference type="PANTHER" id="PTHR13353">
    <property type="entry name" value="TRANSMEMBRANE PROTEIN 19"/>
    <property type="match status" value="1"/>
</dbReference>
<feature type="transmembrane region" description="Helical" evidence="6">
    <location>
        <begin position="357"/>
        <end position="377"/>
    </location>
</feature>
<comment type="caution">
    <text evidence="7">The sequence shown here is derived from an EMBL/GenBank/DDBJ whole genome shotgun (WGS) entry which is preliminary data.</text>
</comment>
<dbReference type="Proteomes" id="UP001338125">
    <property type="component" value="Unassembled WGS sequence"/>
</dbReference>
<comment type="similarity">
    <text evidence="2">Belongs to the TMEM19 family.</text>
</comment>
<organism evidence="7 8">
    <name type="scientific">Cladobotryum mycophilum</name>
    <dbReference type="NCBI Taxonomy" id="491253"/>
    <lineage>
        <taxon>Eukaryota</taxon>
        <taxon>Fungi</taxon>
        <taxon>Dikarya</taxon>
        <taxon>Ascomycota</taxon>
        <taxon>Pezizomycotina</taxon>
        <taxon>Sordariomycetes</taxon>
        <taxon>Hypocreomycetidae</taxon>
        <taxon>Hypocreales</taxon>
        <taxon>Hypocreaceae</taxon>
        <taxon>Cladobotryum</taxon>
    </lineage>
</organism>
<protein>
    <submittedName>
        <fullName evidence="7">Protein PGR</fullName>
    </submittedName>
</protein>
<evidence type="ECO:0000256" key="2">
    <source>
        <dbReference type="ARBA" id="ARBA00009012"/>
    </source>
</evidence>
<name>A0ABR0S5R7_9HYPO</name>
<keyword evidence="4 6" id="KW-1133">Transmembrane helix</keyword>
<feature type="transmembrane region" description="Helical" evidence="6">
    <location>
        <begin position="27"/>
        <end position="56"/>
    </location>
</feature>
<dbReference type="EMBL" id="JAVFKD010000016">
    <property type="protein sequence ID" value="KAK5987498.1"/>
    <property type="molecule type" value="Genomic_DNA"/>
</dbReference>
<dbReference type="Pfam" id="PF01940">
    <property type="entry name" value="DUF92"/>
    <property type="match status" value="1"/>
</dbReference>
<sequence length="387" mass="40952">MKPVIAIPAIFLLVARAWKKKSLTPGGIFAAILTAVAHAYHPWNLPFALLVVFFLAGTRVTHIKEQVKANLTMHAKGSSGGEGPRTHVQVFANSLMASILCLLHAHQLNTRAAALSSPGAEKPEGTMCFSWGGDILVVGIIANYAAVTADTFSSELGILSKSDPRLIISPTLRKVPRGTNGGVTLLGLGAGLLGSIIVVTASMLFLPTCNDSTSLAAGGGAPWTGENRRLFMGLMVIWGALGSVLDSVLGAVFQRSVKDVRTGKIVEGEGGVRVLVSDIKANQVVGGSTKRADAKAAILHGEGSNAIEHTDESAVDENLEVEDKFNPKNKHRKSSFGDERPSRVVENGLDWLDNNDINFLMAVTMSIGGMAAASWYWGIPLQDILTP</sequence>
<evidence type="ECO:0000256" key="1">
    <source>
        <dbReference type="ARBA" id="ARBA00004141"/>
    </source>
</evidence>
<feature type="transmembrane region" description="Helical" evidence="6">
    <location>
        <begin position="230"/>
        <end position="253"/>
    </location>
</feature>
<keyword evidence="8" id="KW-1185">Reference proteome</keyword>
<keyword evidence="5 6" id="KW-0472">Membrane</keyword>
<evidence type="ECO:0000256" key="6">
    <source>
        <dbReference type="SAM" id="Phobius"/>
    </source>
</evidence>
<accession>A0ABR0S5R7</accession>
<evidence type="ECO:0000313" key="8">
    <source>
        <dbReference type="Proteomes" id="UP001338125"/>
    </source>
</evidence>
<comment type="subcellular location">
    <subcellularLocation>
        <location evidence="1">Membrane</location>
        <topology evidence="1">Multi-pass membrane protein</topology>
    </subcellularLocation>
</comment>
<gene>
    <name evidence="7" type="ORF">PT974_11629</name>
</gene>
<dbReference type="PANTHER" id="PTHR13353:SF5">
    <property type="entry name" value="TRANSMEMBRANE PROTEIN 19"/>
    <property type="match status" value="1"/>
</dbReference>
<evidence type="ECO:0000313" key="7">
    <source>
        <dbReference type="EMBL" id="KAK5987498.1"/>
    </source>
</evidence>
<dbReference type="InterPro" id="IPR002794">
    <property type="entry name" value="DUF92_TMEM19"/>
</dbReference>
<reference evidence="7 8" key="1">
    <citation type="submission" date="2024-01" db="EMBL/GenBank/DDBJ databases">
        <title>Complete genome of Cladobotryum mycophilum ATHUM6906.</title>
        <authorList>
            <person name="Christinaki A.C."/>
            <person name="Myridakis A.I."/>
            <person name="Kouvelis V.N."/>
        </authorList>
    </citation>
    <scope>NUCLEOTIDE SEQUENCE [LARGE SCALE GENOMIC DNA]</scope>
    <source>
        <strain evidence="7 8">ATHUM6906</strain>
    </source>
</reference>